<dbReference type="EMBL" id="GBXM01044811">
    <property type="protein sequence ID" value="JAH63766.1"/>
    <property type="molecule type" value="Transcribed_RNA"/>
</dbReference>
<organism evidence="1">
    <name type="scientific">Anguilla anguilla</name>
    <name type="common">European freshwater eel</name>
    <name type="synonym">Muraena anguilla</name>
    <dbReference type="NCBI Taxonomy" id="7936"/>
    <lineage>
        <taxon>Eukaryota</taxon>
        <taxon>Metazoa</taxon>
        <taxon>Chordata</taxon>
        <taxon>Craniata</taxon>
        <taxon>Vertebrata</taxon>
        <taxon>Euteleostomi</taxon>
        <taxon>Actinopterygii</taxon>
        <taxon>Neopterygii</taxon>
        <taxon>Teleostei</taxon>
        <taxon>Anguilliformes</taxon>
        <taxon>Anguillidae</taxon>
        <taxon>Anguilla</taxon>
    </lineage>
</organism>
<name>A0A0E9UDB4_ANGAN</name>
<reference evidence="1" key="2">
    <citation type="journal article" date="2015" name="Fish Shellfish Immunol.">
        <title>Early steps in the European eel (Anguilla anguilla)-Vibrio vulnificus interaction in the gills: Role of the RtxA13 toxin.</title>
        <authorList>
            <person name="Callol A."/>
            <person name="Pajuelo D."/>
            <person name="Ebbesson L."/>
            <person name="Teles M."/>
            <person name="MacKenzie S."/>
            <person name="Amaro C."/>
        </authorList>
    </citation>
    <scope>NUCLEOTIDE SEQUENCE</scope>
</reference>
<dbReference type="AlphaFoldDB" id="A0A0E9UDB4"/>
<accession>A0A0E9UDB4</accession>
<reference evidence="1" key="1">
    <citation type="submission" date="2014-11" db="EMBL/GenBank/DDBJ databases">
        <authorList>
            <person name="Amaro Gonzalez C."/>
        </authorList>
    </citation>
    <scope>NUCLEOTIDE SEQUENCE</scope>
</reference>
<protein>
    <submittedName>
        <fullName evidence="1">Uncharacterized protein</fullName>
    </submittedName>
</protein>
<evidence type="ECO:0000313" key="1">
    <source>
        <dbReference type="EMBL" id="JAH63766.1"/>
    </source>
</evidence>
<sequence>MLTPGKCKMNVFKMRINHE</sequence>
<proteinExistence type="predicted"/>